<dbReference type="AlphaFoldDB" id="A0A9P4J297"/>
<sequence length="241" mass="26845">MYLDSPVPFIDALDNSTRESYFDDDDSESLAPTVLESPDEHIYEDKSTLQLLAKRLSMMNAFATNDSPMPTLTVAQYLENSRLSLRALALTFNILANYRVDTPFNVLKRQDSHHDTAASKFRPENTHSSASELVFVSAMRLAAGYLEERPMTASWWSAAVTAHVFGGDDISMVSMDMYSCVGWKIPLWAEPDAIESALGVSQPARSMSLPDVKAMRKARACEMLTPPLEATSPLNSRQCYF</sequence>
<organism evidence="1 2">
    <name type="scientific">Myriangium duriaei CBS 260.36</name>
    <dbReference type="NCBI Taxonomy" id="1168546"/>
    <lineage>
        <taxon>Eukaryota</taxon>
        <taxon>Fungi</taxon>
        <taxon>Dikarya</taxon>
        <taxon>Ascomycota</taxon>
        <taxon>Pezizomycotina</taxon>
        <taxon>Dothideomycetes</taxon>
        <taxon>Dothideomycetidae</taxon>
        <taxon>Myriangiales</taxon>
        <taxon>Myriangiaceae</taxon>
        <taxon>Myriangium</taxon>
    </lineage>
</organism>
<comment type="caution">
    <text evidence="1">The sequence shown here is derived from an EMBL/GenBank/DDBJ whole genome shotgun (WGS) entry which is preliminary data.</text>
</comment>
<evidence type="ECO:0000313" key="1">
    <source>
        <dbReference type="EMBL" id="KAF2154148.1"/>
    </source>
</evidence>
<accession>A0A9P4J297</accession>
<protein>
    <submittedName>
        <fullName evidence="1">Uncharacterized protein</fullName>
    </submittedName>
</protein>
<dbReference type="OrthoDB" id="3865253at2759"/>
<dbReference type="EMBL" id="ML996084">
    <property type="protein sequence ID" value="KAF2154148.1"/>
    <property type="molecule type" value="Genomic_DNA"/>
</dbReference>
<reference evidence="1" key="1">
    <citation type="journal article" date="2020" name="Stud. Mycol.">
        <title>101 Dothideomycetes genomes: a test case for predicting lifestyles and emergence of pathogens.</title>
        <authorList>
            <person name="Haridas S."/>
            <person name="Albert R."/>
            <person name="Binder M."/>
            <person name="Bloem J."/>
            <person name="Labutti K."/>
            <person name="Salamov A."/>
            <person name="Andreopoulos B."/>
            <person name="Baker S."/>
            <person name="Barry K."/>
            <person name="Bills G."/>
            <person name="Bluhm B."/>
            <person name="Cannon C."/>
            <person name="Castanera R."/>
            <person name="Culley D."/>
            <person name="Daum C."/>
            <person name="Ezra D."/>
            <person name="Gonzalez J."/>
            <person name="Henrissat B."/>
            <person name="Kuo A."/>
            <person name="Liang C."/>
            <person name="Lipzen A."/>
            <person name="Lutzoni F."/>
            <person name="Magnuson J."/>
            <person name="Mondo S."/>
            <person name="Nolan M."/>
            <person name="Ohm R."/>
            <person name="Pangilinan J."/>
            <person name="Park H.-J."/>
            <person name="Ramirez L."/>
            <person name="Alfaro M."/>
            <person name="Sun H."/>
            <person name="Tritt A."/>
            <person name="Yoshinaga Y."/>
            <person name="Zwiers L.-H."/>
            <person name="Turgeon B."/>
            <person name="Goodwin S."/>
            <person name="Spatafora J."/>
            <person name="Crous P."/>
            <person name="Grigoriev I."/>
        </authorList>
    </citation>
    <scope>NUCLEOTIDE SEQUENCE</scope>
    <source>
        <strain evidence="1">CBS 260.36</strain>
    </source>
</reference>
<evidence type="ECO:0000313" key="2">
    <source>
        <dbReference type="Proteomes" id="UP000799439"/>
    </source>
</evidence>
<gene>
    <name evidence="1" type="ORF">K461DRAFT_267204</name>
</gene>
<dbReference type="Proteomes" id="UP000799439">
    <property type="component" value="Unassembled WGS sequence"/>
</dbReference>
<name>A0A9P4J297_9PEZI</name>
<proteinExistence type="predicted"/>
<keyword evidence="2" id="KW-1185">Reference proteome</keyword>